<dbReference type="EMBL" id="AP019724">
    <property type="protein sequence ID" value="BBK87861.1"/>
    <property type="molecule type" value="Genomic_DNA"/>
</dbReference>
<evidence type="ECO:0000313" key="6">
    <source>
        <dbReference type="Proteomes" id="UP000320533"/>
    </source>
</evidence>
<dbReference type="EMBL" id="QSEE01000028">
    <property type="protein sequence ID" value="RGZ44249.1"/>
    <property type="molecule type" value="Genomic_DNA"/>
</dbReference>
<organism evidence="3 5">
    <name type="scientific">Bacteroides uniformis</name>
    <dbReference type="NCBI Taxonomy" id="820"/>
    <lineage>
        <taxon>Bacteria</taxon>
        <taxon>Pseudomonadati</taxon>
        <taxon>Bacteroidota</taxon>
        <taxon>Bacteroidia</taxon>
        <taxon>Bacteroidales</taxon>
        <taxon>Bacteroidaceae</taxon>
        <taxon>Bacteroides</taxon>
    </lineage>
</organism>
<reference evidence="1 6" key="2">
    <citation type="submission" date="2019-06" db="EMBL/GenBank/DDBJ databases">
        <title>Complete genome sequence of Bacteroides uniformis NBRC 113350.</title>
        <authorList>
            <person name="Miura T."/>
            <person name="Furukawa M."/>
            <person name="Shimamura M."/>
            <person name="Ohyama Y."/>
            <person name="Yamazoe A."/>
            <person name="Kawasaki H."/>
        </authorList>
    </citation>
    <scope>NUCLEOTIDE SEQUENCE [LARGE SCALE GENOMIC DNA]</scope>
    <source>
        <strain evidence="1 6">NBRC 113350</strain>
    </source>
</reference>
<dbReference type="Proteomes" id="UP000283684">
    <property type="component" value="Unassembled WGS sequence"/>
</dbReference>
<sequence length="168" mass="19201">MEHLTHWKNQFNYDYLGAYSLSDGKDIVLTIKETKKEMVTGANGQKSECFVAYFHENVKPMILNKTNCKAIEKMYKTPNIEEWVDKQIQIGVARINAFGETTDCLRVRAFIPNPVDADTRVPVTIGSFVWQNIIDGLKGGYTVAQVEKKYKLTKGQIKELQKYEISSN</sequence>
<dbReference type="Proteomes" id="UP000283766">
    <property type="component" value="Unassembled WGS sequence"/>
</dbReference>
<name>A0A414WHI9_BACUN</name>
<evidence type="ECO:0000313" key="5">
    <source>
        <dbReference type="Proteomes" id="UP000283766"/>
    </source>
</evidence>
<evidence type="ECO:0000313" key="3">
    <source>
        <dbReference type="EMBL" id="RHH33701.1"/>
    </source>
</evidence>
<dbReference type="KEGG" id="bun:Bun01g_22310"/>
<protein>
    <submittedName>
        <fullName evidence="3">Uncharacterized protein</fullName>
    </submittedName>
</protein>
<dbReference type="Proteomes" id="UP000320533">
    <property type="component" value="Chromosome"/>
</dbReference>
<evidence type="ECO:0000313" key="2">
    <source>
        <dbReference type="EMBL" id="RGZ44249.1"/>
    </source>
</evidence>
<dbReference type="EMBL" id="QRJL01000002">
    <property type="protein sequence ID" value="RHH33701.1"/>
    <property type="molecule type" value="Genomic_DNA"/>
</dbReference>
<reference evidence="4 5" key="1">
    <citation type="submission" date="2018-08" db="EMBL/GenBank/DDBJ databases">
        <title>A genome reference for cultivated species of the human gut microbiota.</title>
        <authorList>
            <person name="Zou Y."/>
            <person name="Xue W."/>
            <person name="Luo G."/>
        </authorList>
    </citation>
    <scope>NUCLEOTIDE SEQUENCE [LARGE SCALE GENOMIC DNA]</scope>
    <source>
        <strain evidence="3 5">AM18-14LB</strain>
        <strain evidence="2 4">AM50-4</strain>
    </source>
</reference>
<accession>A0A414WHI9</accession>
<evidence type="ECO:0000313" key="1">
    <source>
        <dbReference type="EMBL" id="BBK87861.1"/>
    </source>
</evidence>
<dbReference type="RefSeq" id="WP_117959336.1">
    <property type="nucleotide sequence ID" value="NZ_AP019724.1"/>
</dbReference>
<dbReference type="AlphaFoldDB" id="A0A414WHI9"/>
<gene>
    <name evidence="1" type="ORF">Bun01g_22310</name>
    <name evidence="3" type="ORF">DW216_06035</name>
    <name evidence="2" type="ORF">DW988_19270</name>
</gene>
<evidence type="ECO:0000313" key="4">
    <source>
        <dbReference type="Proteomes" id="UP000283684"/>
    </source>
</evidence>
<proteinExistence type="predicted"/>